<feature type="compositionally biased region" description="Low complexity" evidence="6">
    <location>
        <begin position="473"/>
        <end position="483"/>
    </location>
</feature>
<feature type="transmembrane region" description="Helical" evidence="7">
    <location>
        <begin position="186"/>
        <end position="209"/>
    </location>
</feature>
<gene>
    <name evidence="9" type="ORF">PCOR1329_LOCUS53372</name>
</gene>
<organism evidence="9 10">
    <name type="scientific">Prorocentrum cordatum</name>
    <dbReference type="NCBI Taxonomy" id="2364126"/>
    <lineage>
        <taxon>Eukaryota</taxon>
        <taxon>Sar</taxon>
        <taxon>Alveolata</taxon>
        <taxon>Dinophyceae</taxon>
        <taxon>Prorocentrales</taxon>
        <taxon>Prorocentraceae</taxon>
        <taxon>Prorocentrum</taxon>
    </lineage>
</organism>
<dbReference type="InterPro" id="IPR018247">
    <property type="entry name" value="EF_Hand_1_Ca_BS"/>
</dbReference>
<dbReference type="Proteomes" id="UP001189429">
    <property type="component" value="Unassembled WGS sequence"/>
</dbReference>
<evidence type="ECO:0000256" key="6">
    <source>
        <dbReference type="SAM" id="MobiDB-lite"/>
    </source>
</evidence>
<dbReference type="InterPro" id="IPR005821">
    <property type="entry name" value="Ion_trans_dom"/>
</dbReference>
<proteinExistence type="predicted"/>
<dbReference type="InterPro" id="IPR002048">
    <property type="entry name" value="EF_hand_dom"/>
</dbReference>
<reference evidence="9" key="1">
    <citation type="submission" date="2023-10" db="EMBL/GenBank/DDBJ databases">
        <authorList>
            <person name="Chen Y."/>
            <person name="Shah S."/>
            <person name="Dougan E. K."/>
            <person name="Thang M."/>
            <person name="Chan C."/>
        </authorList>
    </citation>
    <scope>NUCLEOTIDE SEQUENCE [LARGE SCALE GENOMIC DNA]</scope>
</reference>
<feature type="transmembrane region" description="Helical" evidence="7">
    <location>
        <begin position="117"/>
        <end position="136"/>
    </location>
</feature>
<evidence type="ECO:0000256" key="2">
    <source>
        <dbReference type="ARBA" id="ARBA00022692"/>
    </source>
</evidence>
<dbReference type="Gene3D" id="1.20.120.350">
    <property type="entry name" value="Voltage-gated potassium channels. Chain C"/>
    <property type="match status" value="1"/>
</dbReference>
<dbReference type="CDD" id="cd00051">
    <property type="entry name" value="EFh"/>
    <property type="match status" value="1"/>
</dbReference>
<dbReference type="SUPFAM" id="SSF47473">
    <property type="entry name" value="EF-hand"/>
    <property type="match status" value="1"/>
</dbReference>
<keyword evidence="10" id="KW-1185">Reference proteome</keyword>
<keyword evidence="2 7" id="KW-0812">Transmembrane</keyword>
<dbReference type="EMBL" id="CAUYUJ010016505">
    <property type="protein sequence ID" value="CAK0866012.1"/>
    <property type="molecule type" value="Genomic_DNA"/>
</dbReference>
<dbReference type="Gene3D" id="1.10.238.10">
    <property type="entry name" value="EF-hand"/>
    <property type="match status" value="1"/>
</dbReference>
<dbReference type="SMART" id="SM00054">
    <property type="entry name" value="EFh"/>
    <property type="match status" value="2"/>
</dbReference>
<keyword evidence="4 7" id="KW-1133">Transmembrane helix</keyword>
<feature type="transmembrane region" description="Helical" evidence="7">
    <location>
        <begin position="45"/>
        <end position="64"/>
    </location>
</feature>
<evidence type="ECO:0000256" key="4">
    <source>
        <dbReference type="ARBA" id="ARBA00022989"/>
    </source>
</evidence>
<protein>
    <recommendedName>
        <fullName evidence="8">EF-hand domain-containing protein</fullName>
    </recommendedName>
</protein>
<dbReference type="InterPro" id="IPR011992">
    <property type="entry name" value="EF-hand-dom_pair"/>
</dbReference>
<dbReference type="PROSITE" id="PS50222">
    <property type="entry name" value="EF_HAND_2"/>
    <property type="match status" value="2"/>
</dbReference>
<dbReference type="Gene3D" id="1.10.287.70">
    <property type="match status" value="1"/>
</dbReference>
<evidence type="ECO:0000313" key="9">
    <source>
        <dbReference type="EMBL" id="CAK0866012.1"/>
    </source>
</evidence>
<dbReference type="InterPro" id="IPR027359">
    <property type="entry name" value="Volt_channel_dom_sf"/>
</dbReference>
<dbReference type="PANTHER" id="PTHR10037">
    <property type="entry name" value="VOLTAGE-GATED CATION CHANNEL CALCIUM AND SODIUM"/>
    <property type="match status" value="1"/>
</dbReference>
<feature type="region of interest" description="Disordered" evidence="6">
    <location>
        <begin position="459"/>
        <end position="490"/>
    </location>
</feature>
<sequence length="560" mass="62619">MRNLMMRVRSSGRRMSMTSMPTDAHVRSPPHRFPKLAALVRSREFEAVIGVVIIANCVTMGLEVETLIGRAGFYTPAMVFMDNFFAVVFLIELMMRVLVFGWRSYVPGLATEKCGSVWNLLEAIVVLISCVTAWLISQDSENTPVLQALTILRALRLVRVVRVVSRVKIFHEVWLLLRGLTGSMRVLFWTVVVIFFITYMFAVFGVVLISVKIKDAYEAEVLRTQAPAPDFATFSDCGAAVGAALERSSARNGLEQLRMLHNSTLGIWQWMFTLLQVLTLDSWMSIARPMQTYVPWSWAFFYLYIAIAVFVLMNLVTAIIVENALKSSQKDADEVLAEKDREKKGALKRCKRLFHLIDEDQNGSLTLEEFTNAFKDPALKKQLEVLDIHEEDAKDVFKVMDTGDGVLELEEFFEGITRMQGPAQAKDMFRVLQITQKLANDIKVDLYGSSSAQLPSYAQLPQEGTSSSHAALPRGASGISRASRVSRRAAPRHGVLESPVNDLLKRLDLVCSSVEACDRKLSRLAGAADEPKAVSSSSLPTEMCGLTHVNCHRVMQNLRV</sequence>
<feature type="domain" description="EF-hand" evidence="8">
    <location>
        <begin position="388"/>
        <end position="422"/>
    </location>
</feature>
<keyword evidence="3" id="KW-0106">Calcium</keyword>
<feature type="domain" description="EF-hand" evidence="8">
    <location>
        <begin position="345"/>
        <end position="380"/>
    </location>
</feature>
<dbReference type="Pfam" id="PF13499">
    <property type="entry name" value="EF-hand_7"/>
    <property type="match status" value="1"/>
</dbReference>
<comment type="subcellular location">
    <subcellularLocation>
        <location evidence="1">Membrane</location>
        <topology evidence="1">Multi-pass membrane protein</topology>
    </subcellularLocation>
</comment>
<dbReference type="Pfam" id="PF00520">
    <property type="entry name" value="Ion_trans"/>
    <property type="match status" value="1"/>
</dbReference>
<evidence type="ECO:0000256" key="1">
    <source>
        <dbReference type="ARBA" id="ARBA00004141"/>
    </source>
</evidence>
<dbReference type="PROSITE" id="PS00018">
    <property type="entry name" value="EF_HAND_1"/>
    <property type="match status" value="1"/>
</dbReference>
<dbReference type="PANTHER" id="PTHR10037:SF62">
    <property type="entry name" value="SODIUM CHANNEL PROTEIN 60E"/>
    <property type="match status" value="1"/>
</dbReference>
<dbReference type="InterPro" id="IPR043203">
    <property type="entry name" value="VGCC_Ca_Na"/>
</dbReference>
<dbReference type="SUPFAM" id="SSF81324">
    <property type="entry name" value="Voltage-gated potassium channels"/>
    <property type="match status" value="1"/>
</dbReference>
<name>A0ABN9V063_9DINO</name>
<evidence type="ECO:0000256" key="5">
    <source>
        <dbReference type="ARBA" id="ARBA00023136"/>
    </source>
</evidence>
<evidence type="ECO:0000259" key="8">
    <source>
        <dbReference type="PROSITE" id="PS50222"/>
    </source>
</evidence>
<evidence type="ECO:0000256" key="3">
    <source>
        <dbReference type="ARBA" id="ARBA00022837"/>
    </source>
</evidence>
<feature type="transmembrane region" description="Helical" evidence="7">
    <location>
        <begin position="298"/>
        <end position="321"/>
    </location>
</feature>
<accession>A0ABN9V063</accession>
<comment type="caution">
    <text evidence="9">The sequence shown here is derived from an EMBL/GenBank/DDBJ whole genome shotgun (WGS) entry which is preliminary data.</text>
</comment>
<evidence type="ECO:0000313" key="10">
    <source>
        <dbReference type="Proteomes" id="UP001189429"/>
    </source>
</evidence>
<feature type="transmembrane region" description="Helical" evidence="7">
    <location>
        <begin position="84"/>
        <end position="105"/>
    </location>
</feature>
<evidence type="ECO:0000256" key="7">
    <source>
        <dbReference type="SAM" id="Phobius"/>
    </source>
</evidence>
<keyword evidence="5 7" id="KW-0472">Membrane</keyword>